<dbReference type="Proteomes" id="UP001165060">
    <property type="component" value="Unassembled WGS sequence"/>
</dbReference>
<keyword evidence="1" id="KW-0812">Transmembrane</keyword>
<reference evidence="2 3" key="1">
    <citation type="journal article" date="2023" name="Commun. Biol.">
        <title>Genome analysis of Parmales, the sister group of diatoms, reveals the evolutionary specialization of diatoms from phago-mixotrophs to photoautotrophs.</title>
        <authorList>
            <person name="Ban H."/>
            <person name="Sato S."/>
            <person name="Yoshikawa S."/>
            <person name="Yamada K."/>
            <person name="Nakamura Y."/>
            <person name="Ichinomiya M."/>
            <person name="Sato N."/>
            <person name="Blanc-Mathieu R."/>
            <person name="Endo H."/>
            <person name="Kuwata A."/>
            <person name="Ogata H."/>
        </authorList>
    </citation>
    <scope>NUCLEOTIDE SEQUENCE [LARGE SCALE GENOMIC DNA]</scope>
</reference>
<keyword evidence="3" id="KW-1185">Reference proteome</keyword>
<evidence type="ECO:0000313" key="2">
    <source>
        <dbReference type="EMBL" id="GMI38150.1"/>
    </source>
</evidence>
<sequence>MTPPPSSSVVRAPAQPFCGNTALVSHSDPAASAIRLSLKDTLSILSSGPSSALPMNQLLLEDCSAVASYMEAPFLPAYKISIIAAFANYVKEVPARSPTLLGGRKTSETRFTQLSRLVHALTSASLSSQHPSALLSECDAVLASIGKEEASKSWLTRAWSPSSLKKGLAPAVERQWIPILLDTRSLLFRCGTALLCLGSSCVIGRLAFLYPLTRVAMEGASLVSKVSLREGQGGVVAPSDIIRLAQSLVVMYASSVALSYLLIGFFYGYLCVLAGGALLAVRSSDAACKAVSGPVAAIGVPLVEMATAVQRIVDGQTVAALAASER</sequence>
<evidence type="ECO:0000256" key="1">
    <source>
        <dbReference type="SAM" id="Phobius"/>
    </source>
</evidence>
<gene>
    <name evidence="2" type="ORF">TeGR_g428</name>
</gene>
<keyword evidence="1" id="KW-1133">Transmembrane helix</keyword>
<evidence type="ECO:0000313" key="3">
    <source>
        <dbReference type="Proteomes" id="UP001165060"/>
    </source>
</evidence>
<name>A0ABQ6N2K1_9STRA</name>
<protein>
    <submittedName>
        <fullName evidence="2">Uncharacterized protein</fullName>
    </submittedName>
</protein>
<proteinExistence type="predicted"/>
<organism evidence="2 3">
    <name type="scientific">Tetraparma gracilis</name>
    <dbReference type="NCBI Taxonomy" id="2962635"/>
    <lineage>
        <taxon>Eukaryota</taxon>
        <taxon>Sar</taxon>
        <taxon>Stramenopiles</taxon>
        <taxon>Ochrophyta</taxon>
        <taxon>Bolidophyceae</taxon>
        <taxon>Parmales</taxon>
        <taxon>Triparmaceae</taxon>
        <taxon>Tetraparma</taxon>
    </lineage>
</organism>
<feature type="transmembrane region" description="Helical" evidence="1">
    <location>
        <begin position="257"/>
        <end position="281"/>
    </location>
</feature>
<comment type="caution">
    <text evidence="2">The sequence shown here is derived from an EMBL/GenBank/DDBJ whole genome shotgun (WGS) entry which is preliminary data.</text>
</comment>
<dbReference type="EMBL" id="BRYB01003520">
    <property type="protein sequence ID" value="GMI38150.1"/>
    <property type="molecule type" value="Genomic_DNA"/>
</dbReference>
<accession>A0ABQ6N2K1</accession>
<keyword evidence="1" id="KW-0472">Membrane</keyword>